<feature type="compositionally biased region" description="Basic and acidic residues" evidence="1">
    <location>
        <begin position="1"/>
        <end position="10"/>
    </location>
</feature>
<dbReference type="STRING" id="1384459.GL4_1756"/>
<feature type="compositionally biased region" description="Low complexity" evidence="1">
    <location>
        <begin position="40"/>
        <end position="51"/>
    </location>
</feature>
<evidence type="ECO:0000313" key="3">
    <source>
        <dbReference type="EMBL" id="BAQ17210.1"/>
    </source>
</evidence>
<dbReference type="Pfam" id="PF01883">
    <property type="entry name" value="FeS_assembly_P"/>
    <property type="match status" value="1"/>
</dbReference>
<feature type="region of interest" description="Disordered" evidence="1">
    <location>
        <begin position="1"/>
        <end position="63"/>
    </location>
</feature>
<dbReference type="PANTHER" id="PTHR42831:SF1">
    <property type="entry name" value="FE-S PROTEIN MATURATION AUXILIARY FACTOR YITW"/>
    <property type="match status" value="1"/>
</dbReference>
<proteinExistence type="predicted"/>
<keyword evidence="4" id="KW-1185">Reference proteome</keyword>
<dbReference type="AlphaFoldDB" id="A0A0A8K2R8"/>
<feature type="domain" description="MIP18 family-like" evidence="2">
    <location>
        <begin position="71"/>
        <end position="139"/>
    </location>
</feature>
<gene>
    <name evidence="3" type="ORF">GL4_1756</name>
</gene>
<dbReference type="InterPro" id="IPR034904">
    <property type="entry name" value="FSCA_dom_sf"/>
</dbReference>
<dbReference type="NCBIfam" id="TIGR02945">
    <property type="entry name" value="SUF_assoc"/>
    <property type="match status" value="1"/>
</dbReference>
<dbReference type="Gene3D" id="3.30.300.130">
    <property type="entry name" value="Fe-S cluster assembly (FSCA)"/>
    <property type="match status" value="1"/>
</dbReference>
<sequence>MIEKTQRSEDADIPNEMSPGLSQSVPGHIQSAAEAREAGDPGAAPDPSPFAEDAPSSIPPDELERLHGDLVSALKTVFDPEIPVDIYELGLIYKIDVDDDRNIEIEMTLTAPGCPVAGEMPGWVQNAVSSVPGVGQVDVNLVFDPPWDMSRMSDEARLALNMF</sequence>
<protein>
    <submittedName>
        <fullName evidence="3">PaaD-like protein (DUF59)</fullName>
    </submittedName>
</protein>
<dbReference type="InterPro" id="IPR014291">
    <property type="entry name" value="SUF_FeS_clus_asmbl-assoc"/>
</dbReference>
<dbReference type="HOGENOM" id="CLU_091588_1_1_5"/>
<dbReference type="PANTHER" id="PTHR42831">
    <property type="entry name" value="FE-S PROTEIN MATURATION AUXILIARY FACTOR YITW"/>
    <property type="match status" value="1"/>
</dbReference>
<evidence type="ECO:0000313" key="4">
    <source>
        <dbReference type="Proteomes" id="UP000031643"/>
    </source>
</evidence>
<reference evidence="3 4" key="1">
    <citation type="submission" date="2014-09" db="EMBL/GenBank/DDBJ databases">
        <title>Genome sequencing of Methyloceanibacter caenitepidi Gela4.</title>
        <authorList>
            <person name="Takeuchi M."/>
            <person name="Susumu S."/>
            <person name="Kamagata Y."/>
            <person name="Oshima K."/>
            <person name="Hattori M."/>
            <person name="Iwasaki W."/>
        </authorList>
    </citation>
    <scope>NUCLEOTIDE SEQUENCE [LARGE SCALE GENOMIC DNA]</scope>
    <source>
        <strain evidence="3 4">Gela4</strain>
    </source>
</reference>
<name>A0A0A8K2R8_9HYPH</name>
<organism evidence="3 4">
    <name type="scientific">Methyloceanibacter caenitepidi</name>
    <dbReference type="NCBI Taxonomy" id="1384459"/>
    <lineage>
        <taxon>Bacteria</taxon>
        <taxon>Pseudomonadati</taxon>
        <taxon>Pseudomonadota</taxon>
        <taxon>Alphaproteobacteria</taxon>
        <taxon>Hyphomicrobiales</taxon>
        <taxon>Hyphomicrobiaceae</taxon>
        <taxon>Methyloceanibacter</taxon>
    </lineage>
</organism>
<dbReference type="EMBL" id="AP014648">
    <property type="protein sequence ID" value="BAQ17210.1"/>
    <property type="molecule type" value="Genomic_DNA"/>
</dbReference>
<dbReference type="RefSeq" id="WP_425283169.1">
    <property type="nucleotide sequence ID" value="NZ_AP014648.1"/>
</dbReference>
<accession>A0A0A8K2R8</accession>
<dbReference type="SUPFAM" id="SSF117916">
    <property type="entry name" value="Fe-S cluster assembly (FSCA) domain-like"/>
    <property type="match status" value="1"/>
</dbReference>
<evidence type="ECO:0000259" key="2">
    <source>
        <dbReference type="Pfam" id="PF01883"/>
    </source>
</evidence>
<dbReference type="KEGG" id="mcg:GL4_1756"/>
<dbReference type="InterPro" id="IPR052339">
    <property type="entry name" value="Fe-S_Maturation_MIP18"/>
</dbReference>
<dbReference type="InterPro" id="IPR002744">
    <property type="entry name" value="MIP18-like"/>
</dbReference>
<dbReference type="Proteomes" id="UP000031643">
    <property type="component" value="Chromosome"/>
</dbReference>
<evidence type="ECO:0000256" key="1">
    <source>
        <dbReference type="SAM" id="MobiDB-lite"/>
    </source>
</evidence>